<organism evidence="2 3">
    <name type="scientific">Amycolatopsis echigonensis</name>
    <dbReference type="NCBI Taxonomy" id="2576905"/>
    <lineage>
        <taxon>Bacteria</taxon>
        <taxon>Bacillati</taxon>
        <taxon>Actinomycetota</taxon>
        <taxon>Actinomycetes</taxon>
        <taxon>Pseudonocardiales</taxon>
        <taxon>Pseudonocardiaceae</taxon>
        <taxon>Amycolatopsis</taxon>
    </lineage>
</organism>
<keyword evidence="3" id="KW-1185">Reference proteome</keyword>
<dbReference type="Gene3D" id="3.30.70.1520">
    <property type="entry name" value="Heterotetrameric sarcosine oxidase"/>
    <property type="match status" value="1"/>
</dbReference>
<evidence type="ECO:0000313" key="2">
    <source>
        <dbReference type="EMBL" id="PKV97030.1"/>
    </source>
</evidence>
<dbReference type="Gene3D" id="3.30.1360.120">
    <property type="entry name" value="Probable tRNA modification gtpase trme, domain 1"/>
    <property type="match status" value="1"/>
</dbReference>
<proteinExistence type="predicted"/>
<accession>A0A2N3WT61</accession>
<dbReference type="OrthoDB" id="9814782at2"/>
<gene>
    <name evidence="2" type="ORF">ATK30_7999</name>
    <name evidence="1" type="ORF">H5411_24945</name>
</gene>
<evidence type="ECO:0000313" key="3">
    <source>
        <dbReference type="Proteomes" id="UP000233750"/>
    </source>
</evidence>
<dbReference type="Pfam" id="PF04268">
    <property type="entry name" value="SoxG"/>
    <property type="match status" value="1"/>
</dbReference>
<sequence>MTAKTLSPLAEHAGLLASCAPAVLAEERPFLSQLNVRIREGHDAAAAVLGTALPDVCRFTSGIGDVLWLGPDEYLVLGAPEGTEAALREAITVGAVTDVSAQRTTVRLAGPAARDVLAHGCAIDLHPKAAPPGTCVQTLYARTGIVLLVREAGEFTVLVRQSFAPYFAAWLADAALEYREEES</sequence>
<accession>A0A8E1W1E9</accession>
<protein>
    <submittedName>
        <fullName evidence="2">Sarcosine oxidase subunit gamma</fullName>
    </submittedName>
</protein>
<reference evidence="1 4" key="2">
    <citation type="submission" date="2020-08" db="EMBL/GenBank/DDBJ databases">
        <title>Amycolatopsis echigonensis JCM 21831.</title>
        <authorList>
            <person name="Tedsree N."/>
            <person name="Kuncharoen N."/>
            <person name="Likhitwitayawuid K."/>
            <person name="Tanasupawat S."/>
        </authorList>
    </citation>
    <scope>NUCLEOTIDE SEQUENCE [LARGE SCALE GENOMIC DNA]</scope>
    <source>
        <strain evidence="1 4">JCM 21831</strain>
    </source>
</reference>
<dbReference type="RefSeq" id="WP_101439804.1">
    <property type="nucleotide sequence ID" value="NZ_JACJHR010000038.1"/>
</dbReference>
<dbReference type="SUPFAM" id="SSF103025">
    <property type="entry name" value="Folate-binding domain"/>
    <property type="match status" value="1"/>
</dbReference>
<dbReference type="Proteomes" id="UP000550260">
    <property type="component" value="Unassembled WGS sequence"/>
</dbReference>
<dbReference type="AlphaFoldDB" id="A0A2N3WT61"/>
<dbReference type="InterPro" id="IPR027266">
    <property type="entry name" value="TrmE/GcvT-like"/>
</dbReference>
<comment type="caution">
    <text evidence="2">The sequence shown here is derived from an EMBL/GenBank/DDBJ whole genome shotgun (WGS) entry which is preliminary data.</text>
</comment>
<dbReference type="InterPro" id="IPR007375">
    <property type="entry name" value="SoxG"/>
</dbReference>
<reference evidence="2 3" key="1">
    <citation type="submission" date="2017-12" db="EMBL/GenBank/DDBJ databases">
        <title>Sequencing the genomes of 1000 Actinobacteria strains.</title>
        <authorList>
            <person name="Klenk H.-P."/>
        </authorList>
    </citation>
    <scope>NUCLEOTIDE SEQUENCE [LARGE SCALE GENOMIC DNA]</scope>
    <source>
        <strain evidence="2 3">DSM 45165</strain>
    </source>
</reference>
<evidence type="ECO:0000313" key="4">
    <source>
        <dbReference type="Proteomes" id="UP000550260"/>
    </source>
</evidence>
<dbReference type="EMBL" id="PJMY01000003">
    <property type="protein sequence ID" value="PKV97030.1"/>
    <property type="molecule type" value="Genomic_DNA"/>
</dbReference>
<dbReference type="EMBL" id="JACJHR010000038">
    <property type="protein sequence ID" value="MBB2502373.1"/>
    <property type="molecule type" value="Genomic_DNA"/>
</dbReference>
<evidence type="ECO:0000313" key="1">
    <source>
        <dbReference type="EMBL" id="MBB2502373.1"/>
    </source>
</evidence>
<name>A0A2N3WT61_9PSEU</name>
<dbReference type="Proteomes" id="UP000233750">
    <property type="component" value="Unassembled WGS sequence"/>
</dbReference>